<feature type="transmembrane region" description="Helical" evidence="12">
    <location>
        <begin position="413"/>
        <end position="438"/>
    </location>
</feature>
<dbReference type="InterPro" id="IPR050173">
    <property type="entry name" value="ABC_transporter_C-like"/>
</dbReference>
<dbReference type="PROSITE" id="PS50893">
    <property type="entry name" value="ABC_TRANSPORTER_2"/>
    <property type="match status" value="2"/>
</dbReference>
<evidence type="ECO:0000259" key="13">
    <source>
        <dbReference type="PROSITE" id="PS50893"/>
    </source>
</evidence>
<keyword evidence="8 12" id="KW-1133">Transmembrane helix</keyword>
<evidence type="ECO:0000256" key="6">
    <source>
        <dbReference type="ARBA" id="ARBA00022741"/>
    </source>
</evidence>
<evidence type="ECO:0000256" key="10">
    <source>
        <dbReference type="ARBA" id="ARBA00023180"/>
    </source>
</evidence>
<dbReference type="PROSITE" id="PS00211">
    <property type="entry name" value="ABC_TRANSPORTER_1"/>
    <property type="match status" value="2"/>
</dbReference>
<feature type="transmembrane region" description="Helical" evidence="12">
    <location>
        <begin position="1175"/>
        <end position="1196"/>
    </location>
</feature>
<feature type="domain" description="ABC transporter" evidence="13">
    <location>
        <begin position="636"/>
        <end position="861"/>
    </location>
</feature>
<dbReference type="FunFam" id="3.40.50.300:FF:000838">
    <property type="entry name" value="ABC multidrug transporter (Eurofung)"/>
    <property type="match status" value="1"/>
</dbReference>
<dbReference type="InterPro" id="IPR017871">
    <property type="entry name" value="ABC_transporter-like_CS"/>
</dbReference>
<dbReference type="InterPro" id="IPR003439">
    <property type="entry name" value="ABC_transporter-like_ATP-bd"/>
</dbReference>
<dbReference type="CDD" id="cd03244">
    <property type="entry name" value="ABCC_MRP_domain2"/>
    <property type="match status" value="1"/>
</dbReference>
<dbReference type="Pfam" id="PF00664">
    <property type="entry name" value="ABC_membrane"/>
    <property type="match status" value="1"/>
</dbReference>
<evidence type="ECO:0000313" key="15">
    <source>
        <dbReference type="EMBL" id="OCL14026.1"/>
    </source>
</evidence>
<dbReference type="PANTHER" id="PTHR24223">
    <property type="entry name" value="ATP-BINDING CASSETTE SUB-FAMILY C"/>
    <property type="match status" value="1"/>
</dbReference>
<feature type="region of interest" description="Disordered" evidence="11">
    <location>
        <begin position="580"/>
        <end position="608"/>
    </location>
</feature>
<dbReference type="Gene3D" id="1.20.1560.10">
    <property type="entry name" value="ABC transporter type 1, transmembrane domain"/>
    <property type="match status" value="2"/>
</dbReference>
<dbReference type="InterPro" id="IPR027417">
    <property type="entry name" value="P-loop_NTPase"/>
</dbReference>
<keyword evidence="4" id="KW-1003">Cell membrane</keyword>
<sequence length="1517" mass="167785">MQSPECVRLDDTFGPHATNCRGDFDFTLLFEETILSLSPLTILLIIAPLRVLYLFKKNKKVIGSPLLSLKLVSFAAFGALQLVLLVLWVEPSAIKTRATVPTTVVTTVGSLVFSLLSYAEHVRSVQPSFLINIYLFVSLLFDIARTRTLWLRHYSGTNQAIAIVFTATVGVKVAILLLEAVEKRWILRPKYKAYPPEATSGIYNRSFFWWLNSLFRSGFSKLLFVEDLFILDKHLTSEYLQERFHLAWGRGKYMSSTTKKTPNSLLLVSFRLLKWPILRVVPPRACLTALNFCQPFLINRAIKLSEEAVSQKTTNIGYGLIGAYVFVYIGIAISMGQYQHLTYRAITMLRGGLVSMLYQKTTDLSLKDVDPASSMTLMSADIERIVQGWQSMHEIWSNVIEVALAIYLLEKQLGVACAVPIGVALLSMAGSIVAMNFVMSRQAMWLEAIERRISATSVMLASMKGIKMCGLKQTLFDSLQNLRIEELDISKKFRKLLIWNMAFSYLTQVFAPILTFAVFSIIAKRNGGHTTLDTARVFTSLSLFALLAEPLGSLIMSLATFMGSVGCFVRIQEFLEKDTRKDPRKKPADFIEGLSQRSSRTQSLGEKGSIRTKSSALALSFKDNFSSFASHDAISVRGGSFGWDPEKEPLLKNITMNVPRQKLTIVVGPVGCGKSTLLKALLGEVPTLAGTVQISSASVAYCEQTPWHMNESIQQSIIAASGFDEKWYTTVLRACALEQDFKQLPRGDQTIIGSKGAALSGGQSQRIALARAIYAQKEIIIIDDALSGLDASTENHIFHNLLGYDGLLRRLHLTILIASSAAKRLPFADHIISLDMEGNISEQGKFEELDAAGGYASSFNLPLPDWNNKPEEDSSGPQAYSYVPPNRSQTTDGLEAEANRRTGDMSIYLYYINSIGWKPTVIFIVAIIAFIVCISFPNIWVKWWATANMKDPNGRLGYWLGVYVALGCTALLCLIVSCWQMIITMVPRSGERFHYTLLSTVLSAPMSFFSRTDSGVTVNRFSQDLQLIDMELPVAALNTFATFVLCIAQMVLIGVASVYAAIAFPVVLAALYGIQKFYLRTSRQLRFMDLEAKAPLYSQFTECLSGLATIRAFGWQGALQKKNQELLDQSQRPFYLLFAVQRWLTLVLDLVVAAIAVILIVLVVKLRGTVSAGNVGIALLNVITFSQSIKLLITFWTTLETHIGAVARIKIFSEDAVGEDMPTESYMPPPTWPSKGAIEFSHLSAAYKPNEPVLRDISISINAGEKIGVCGRTGSGKSSFVLSIFRMIELSGGTIAVDEIDISSIPRQEIRSRITGVSQDSFLLKGSVRLNADPSGTYSDEAIVSALKSVQLLTVIEEKGGLDTDIDELYLSHGQKQLFCLARAMLRHSTILILDEATSNVDGKTDEIMQRVIREKFSSHTIVAVAHKLDTILDFDKVIVLDFGMVVEFDDPYLLLNTPDSAFAKLYNSTMAEQVEEVALEDDVRTPISLASPRSIPISSAPASPAASTNGNLCREY</sequence>
<evidence type="ECO:0000256" key="11">
    <source>
        <dbReference type="SAM" id="MobiDB-lite"/>
    </source>
</evidence>
<dbReference type="PANTHER" id="PTHR24223:SF269">
    <property type="entry name" value="ABC MULTIDRUG TRANSPORTER (EUROFUNG)-RELATED"/>
    <property type="match status" value="1"/>
</dbReference>
<feature type="transmembrane region" description="Helical" evidence="12">
    <location>
        <begin position="1040"/>
        <end position="1073"/>
    </location>
</feature>
<organism evidence="15 16">
    <name type="scientific">Glonium stellatum</name>
    <dbReference type="NCBI Taxonomy" id="574774"/>
    <lineage>
        <taxon>Eukaryota</taxon>
        <taxon>Fungi</taxon>
        <taxon>Dikarya</taxon>
        <taxon>Ascomycota</taxon>
        <taxon>Pezizomycotina</taxon>
        <taxon>Dothideomycetes</taxon>
        <taxon>Pleosporomycetidae</taxon>
        <taxon>Gloniales</taxon>
        <taxon>Gloniaceae</taxon>
        <taxon>Glonium</taxon>
    </lineage>
</organism>
<dbReference type="InterPro" id="IPR044746">
    <property type="entry name" value="ABCC_6TM_D1"/>
</dbReference>
<comment type="similarity">
    <text evidence="2">Belongs to the ABC transporter superfamily. ABCC family. Conjugate transporter (TC 3.A.1.208) subfamily.</text>
</comment>
<dbReference type="SUPFAM" id="SSF90123">
    <property type="entry name" value="ABC transporter transmembrane region"/>
    <property type="match status" value="2"/>
</dbReference>
<keyword evidence="3" id="KW-0813">Transport</keyword>
<dbReference type="InterPro" id="IPR003593">
    <property type="entry name" value="AAA+_ATPase"/>
</dbReference>
<feature type="domain" description="ABC transmembrane type-1" evidence="14">
    <location>
        <begin position="921"/>
        <end position="1201"/>
    </location>
</feature>
<dbReference type="GO" id="GO:0005524">
    <property type="term" value="F:ATP binding"/>
    <property type="evidence" value="ECO:0007669"/>
    <property type="project" value="UniProtKB-KW"/>
</dbReference>
<keyword evidence="10" id="KW-0325">Glycoprotein</keyword>
<feature type="domain" description="ABC transmembrane type-1" evidence="14">
    <location>
        <begin position="285"/>
        <end position="563"/>
    </location>
</feature>
<protein>
    <submittedName>
        <fullName evidence="15">Putative multidrug resistance protein MDR</fullName>
    </submittedName>
</protein>
<feature type="transmembrane region" description="Helical" evidence="12">
    <location>
        <begin position="160"/>
        <end position="181"/>
    </location>
</feature>
<feature type="region of interest" description="Disordered" evidence="11">
    <location>
        <begin position="866"/>
        <end position="895"/>
    </location>
</feature>
<evidence type="ECO:0000256" key="7">
    <source>
        <dbReference type="ARBA" id="ARBA00022840"/>
    </source>
</evidence>
<feature type="transmembrane region" description="Helical" evidence="12">
    <location>
        <begin position="921"/>
        <end position="940"/>
    </location>
</feature>
<feature type="transmembrane region" description="Helical" evidence="12">
    <location>
        <begin position="131"/>
        <end position="148"/>
    </location>
</feature>
<feature type="transmembrane region" description="Helical" evidence="12">
    <location>
        <begin position="960"/>
        <end position="981"/>
    </location>
</feature>
<feature type="transmembrane region" description="Helical" evidence="12">
    <location>
        <begin position="543"/>
        <end position="571"/>
    </location>
</feature>
<feature type="region of interest" description="Disordered" evidence="11">
    <location>
        <begin position="1498"/>
        <end position="1517"/>
    </location>
</feature>
<dbReference type="InterPro" id="IPR044726">
    <property type="entry name" value="ABCC_6TM_D2"/>
</dbReference>
<feature type="transmembrane region" description="Helical" evidence="12">
    <location>
        <begin position="316"/>
        <end position="338"/>
    </location>
</feature>
<dbReference type="FunFam" id="3.40.50.300:FF:001854">
    <property type="entry name" value="ABC multidrug transporter (Eurofung)"/>
    <property type="match status" value="1"/>
</dbReference>
<name>A0A8E2FBB2_9PEZI</name>
<evidence type="ECO:0000313" key="16">
    <source>
        <dbReference type="Proteomes" id="UP000250140"/>
    </source>
</evidence>
<feature type="transmembrane region" description="Helical" evidence="12">
    <location>
        <begin position="100"/>
        <end position="119"/>
    </location>
</feature>
<comment type="subcellular location">
    <subcellularLocation>
        <location evidence="1">Cell membrane</location>
        <topology evidence="1">Multi-pass membrane protein</topology>
    </subcellularLocation>
</comment>
<dbReference type="SUPFAM" id="SSF52540">
    <property type="entry name" value="P-loop containing nucleoside triphosphate hydrolases"/>
    <property type="match status" value="2"/>
</dbReference>
<feature type="transmembrane region" description="Helical" evidence="12">
    <location>
        <begin position="1134"/>
        <end position="1163"/>
    </location>
</feature>
<evidence type="ECO:0000256" key="2">
    <source>
        <dbReference type="ARBA" id="ARBA00009726"/>
    </source>
</evidence>
<keyword evidence="9 12" id="KW-0472">Membrane</keyword>
<dbReference type="CDD" id="cd03250">
    <property type="entry name" value="ABCC_MRP_domain1"/>
    <property type="match status" value="1"/>
</dbReference>
<dbReference type="Gene3D" id="3.40.50.300">
    <property type="entry name" value="P-loop containing nucleotide triphosphate hydrolases"/>
    <property type="match status" value="2"/>
</dbReference>
<dbReference type="Pfam" id="PF24357">
    <property type="entry name" value="TMD0_ABC"/>
    <property type="match status" value="1"/>
</dbReference>
<feature type="compositionally biased region" description="Basic and acidic residues" evidence="11">
    <location>
        <begin position="580"/>
        <end position="589"/>
    </location>
</feature>
<reference evidence="15 16" key="1">
    <citation type="journal article" date="2016" name="Nat. Commun.">
        <title>Ectomycorrhizal ecology is imprinted in the genome of the dominant symbiotic fungus Cenococcum geophilum.</title>
        <authorList>
            <consortium name="DOE Joint Genome Institute"/>
            <person name="Peter M."/>
            <person name="Kohler A."/>
            <person name="Ohm R.A."/>
            <person name="Kuo A."/>
            <person name="Krutzmann J."/>
            <person name="Morin E."/>
            <person name="Arend M."/>
            <person name="Barry K.W."/>
            <person name="Binder M."/>
            <person name="Choi C."/>
            <person name="Clum A."/>
            <person name="Copeland A."/>
            <person name="Grisel N."/>
            <person name="Haridas S."/>
            <person name="Kipfer T."/>
            <person name="LaButti K."/>
            <person name="Lindquist E."/>
            <person name="Lipzen A."/>
            <person name="Maire R."/>
            <person name="Meier B."/>
            <person name="Mihaltcheva S."/>
            <person name="Molinier V."/>
            <person name="Murat C."/>
            <person name="Poggeler S."/>
            <person name="Quandt C.A."/>
            <person name="Sperisen C."/>
            <person name="Tritt A."/>
            <person name="Tisserant E."/>
            <person name="Crous P.W."/>
            <person name="Henrissat B."/>
            <person name="Nehls U."/>
            <person name="Egli S."/>
            <person name="Spatafora J.W."/>
            <person name="Grigoriev I.V."/>
            <person name="Martin F.M."/>
        </authorList>
    </citation>
    <scope>NUCLEOTIDE SEQUENCE [LARGE SCALE GENOMIC DNA]</scope>
    <source>
        <strain evidence="15 16">CBS 207.34</strain>
    </source>
</reference>
<dbReference type="EMBL" id="KV748631">
    <property type="protein sequence ID" value="OCL14026.1"/>
    <property type="molecule type" value="Genomic_DNA"/>
</dbReference>
<evidence type="ECO:0000256" key="9">
    <source>
        <dbReference type="ARBA" id="ARBA00023136"/>
    </source>
</evidence>
<keyword evidence="7" id="KW-0067">ATP-binding</keyword>
<dbReference type="GO" id="GO:0140359">
    <property type="term" value="F:ABC-type transporter activity"/>
    <property type="evidence" value="ECO:0007669"/>
    <property type="project" value="InterPro"/>
</dbReference>
<feature type="domain" description="ABC transporter" evidence="13">
    <location>
        <begin position="1238"/>
        <end position="1468"/>
    </location>
</feature>
<feature type="transmembrane region" description="Helical" evidence="12">
    <location>
        <begin position="67"/>
        <end position="88"/>
    </location>
</feature>
<dbReference type="InterPro" id="IPR011527">
    <property type="entry name" value="ABC1_TM_dom"/>
</dbReference>
<dbReference type="CDD" id="cd18580">
    <property type="entry name" value="ABC_6TM_ABCC_D2"/>
    <property type="match status" value="1"/>
</dbReference>
<keyword evidence="16" id="KW-1185">Reference proteome</keyword>
<dbReference type="CDD" id="cd18579">
    <property type="entry name" value="ABC_6TM_ABCC_D1"/>
    <property type="match status" value="1"/>
</dbReference>
<dbReference type="Pfam" id="PF00005">
    <property type="entry name" value="ABC_tran"/>
    <property type="match status" value="2"/>
</dbReference>
<dbReference type="FunFam" id="1.20.1560.10:FF:000055">
    <property type="entry name" value="ABC multidrug transporter (Eurofung)"/>
    <property type="match status" value="1"/>
</dbReference>
<dbReference type="InterPro" id="IPR036640">
    <property type="entry name" value="ABC1_TM_sf"/>
</dbReference>
<evidence type="ECO:0000256" key="4">
    <source>
        <dbReference type="ARBA" id="ARBA00022475"/>
    </source>
</evidence>
<dbReference type="Proteomes" id="UP000250140">
    <property type="component" value="Unassembled WGS sequence"/>
</dbReference>
<dbReference type="OrthoDB" id="6500128at2759"/>
<evidence type="ECO:0000256" key="1">
    <source>
        <dbReference type="ARBA" id="ARBA00004651"/>
    </source>
</evidence>
<dbReference type="SMART" id="SM00382">
    <property type="entry name" value="AAA"/>
    <property type="match status" value="2"/>
</dbReference>
<feature type="transmembrane region" description="Helical" evidence="12">
    <location>
        <begin position="497"/>
        <end position="523"/>
    </location>
</feature>
<dbReference type="FunFam" id="1.20.1560.10:FF:000066">
    <property type="entry name" value="ABC multidrug transporter (Eurofung)"/>
    <property type="match status" value="1"/>
</dbReference>
<feature type="compositionally biased region" description="Polar residues" evidence="11">
    <location>
        <begin position="595"/>
        <end position="604"/>
    </location>
</feature>
<keyword evidence="5 12" id="KW-0812">Transmembrane</keyword>
<evidence type="ECO:0000259" key="14">
    <source>
        <dbReference type="PROSITE" id="PS50929"/>
    </source>
</evidence>
<evidence type="ECO:0000256" key="3">
    <source>
        <dbReference type="ARBA" id="ARBA00022448"/>
    </source>
</evidence>
<feature type="transmembrane region" description="Helical" evidence="12">
    <location>
        <begin position="34"/>
        <end position="55"/>
    </location>
</feature>
<evidence type="ECO:0000256" key="8">
    <source>
        <dbReference type="ARBA" id="ARBA00022989"/>
    </source>
</evidence>
<gene>
    <name evidence="15" type="ORF">AOQ84DRAFT_410020</name>
</gene>
<dbReference type="GO" id="GO:0016887">
    <property type="term" value="F:ATP hydrolysis activity"/>
    <property type="evidence" value="ECO:0007669"/>
    <property type="project" value="InterPro"/>
</dbReference>
<dbReference type="InterPro" id="IPR056227">
    <property type="entry name" value="TMD0_ABC"/>
</dbReference>
<accession>A0A8E2FBB2</accession>
<dbReference type="GO" id="GO:0005886">
    <property type="term" value="C:plasma membrane"/>
    <property type="evidence" value="ECO:0007669"/>
    <property type="project" value="UniProtKB-SubCell"/>
</dbReference>
<keyword evidence="6" id="KW-0547">Nucleotide-binding</keyword>
<evidence type="ECO:0000256" key="12">
    <source>
        <dbReference type="SAM" id="Phobius"/>
    </source>
</evidence>
<feature type="compositionally biased region" description="Low complexity" evidence="11">
    <location>
        <begin position="1498"/>
        <end position="1508"/>
    </location>
</feature>
<dbReference type="PROSITE" id="PS50929">
    <property type="entry name" value="ABC_TM1F"/>
    <property type="match status" value="2"/>
</dbReference>
<evidence type="ECO:0000256" key="5">
    <source>
        <dbReference type="ARBA" id="ARBA00022692"/>
    </source>
</evidence>
<proteinExistence type="inferred from homology"/>